<evidence type="ECO:0000313" key="11">
    <source>
        <dbReference type="EMBL" id="WRP15684.1"/>
    </source>
</evidence>
<evidence type="ECO:0000256" key="5">
    <source>
        <dbReference type="ARBA" id="ARBA00022801"/>
    </source>
</evidence>
<feature type="domain" description="Penicillin-binding protein transpeptidase" evidence="9">
    <location>
        <begin position="334"/>
        <end position="580"/>
    </location>
</feature>
<dbReference type="PANTHER" id="PTHR32282">
    <property type="entry name" value="BINDING PROTEIN TRANSPEPTIDASE, PUTATIVE-RELATED"/>
    <property type="match status" value="1"/>
</dbReference>
<keyword evidence="2" id="KW-0645">Protease</keyword>
<evidence type="ECO:0000256" key="7">
    <source>
        <dbReference type="ARBA" id="ARBA00034000"/>
    </source>
</evidence>
<evidence type="ECO:0000259" key="10">
    <source>
        <dbReference type="Pfam" id="PF00912"/>
    </source>
</evidence>
<reference evidence="12" key="1">
    <citation type="submission" date="2023-12" db="EMBL/GenBank/DDBJ databases">
        <title>Novel isolates from deep terrestrial aquifers shed light on the physiology and ecology of the class Limnochordia.</title>
        <authorList>
            <person name="Karnachuk O.V."/>
            <person name="Lukina A.P."/>
            <person name="Avakyan M.R."/>
            <person name="Kadnikov V."/>
            <person name="Begmatov S."/>
            <person name="Beletsky A.V."/>
            <person name="Mardanov A.V."/>
            <person name="Ravin N.V."/>
        </authorList>
    </citation>
    <scope>NUCLEOTIDE SEQUENCE [LARGE SCALE GENOMIC DNA]</scope>
    <source>
        <strain evidence="12">LN</strain>
    </source>
</reference>
<dbReference type="NCBIfam" id="TIGR02074">
    <property type="entry name" value="PBP_1a_fam"/>
    <property type="match status" value="1"/>
</dbReference>
<dbReference type="InterPro" id="IPR012338">
    <property type="entry name" value="Beta-lactam/transpept-like"/>
</dbReference>
<dbReference type="SUPFAM" id="SSF56601">
    <property type="entry name" value="beta-lactamase/transpeptidase-like"/>
    <property type="match status" value="1"/>
</dbReference>
<protein>
    <submittedName>
        <fullName evidence="11">PBP1A family penicillin-binding protein</fullName>
    </submittedName>
</protein>
<keyword evidence="6" id="KW-0511">Multifunctional enzyme</keyword>
<dbReference type="InterPro" id="IPR023346">
    <property type="entry name" value="Lysozyme-like_dom_sf"/>
</dbReference>
<dbReference type="PANTHER" id="PTHR32282:SF33">
    <property type="entry name" value="PEPTIDOGLYCAN GLYCOSYLTRANSFERASE"/>
    <property type="match status" value="1"/>
</dbReference>
<proteinExistence type="predicted"/>
<accession>A0ABZ1BSA6</accession>
<comment type="catalytic activity">
    <reaction evidence="7">
        <text>Preferential cleavage: (Ac)2-L-Lys-D-Ala-|-D-Ala. Also transpeptidation of peptidyl-alanyl moieties that are N-acyl substituents of D-alanine.</text>
        <dbReference type="EC" id="3.4.16.4"/>
    </reaction>
</comment>
<evidence type="ECO:0000256" key="1">
    <source>
        <dbReference type="ARBA" id="ARBA00022645"/>
    </source>
</evidence>
<dbReference type="SUPFAM" id="SSF53955">
    <property type="entry name" value="Lysozyme-like"/>
    <property type="match status" value="1"/>
</dbReference>
<organism evidence="11 12">
    <name type="scientific">Geochorda subterranea</name>
    <dbReference type="NCBI Taxonomy" id="3109564"/>
    <lineage>
        <taxon>Bacteria</taxon>
        <taxon>Bacillati</taxon>
        <taxon>Bacillota</taxon>
        <taxon>Limnochordia</taxon>
        <taxon>Limnochordales</taxon>
        <taxon>Geochordaceae</taxon>
        <taxon>Geochorda</taxon>
    </lineage>
</organism>
<dbReference type="Proteomes" id="UP001333102">
    <property type="component" value="Chromosome"/>
</dbReference>
<dbReference type="InterPro" id="IPR001264">
    <property type="entry name" value="Glyco_trans_51"/>
</dbReference>
<sequence length="704" mass="77891">MGVTTRAGRSVRRWMVVVLAIVAASTLGAVAGAVAALVRATPDLEDLRYRPHQTTYIYDRKGRVIRSLYIENRVPVSIDQIPRVMQQAIIAVEDADFEKHRGFDVRGILRALWVDLREGGVVQGGSTITQQLAKIMFLSHERTLTRKLRELFLAIELERRFTKEEILETYLNEIYFGAGAYGVEAAAQTFFGKSIREVTLAEAALLAAIPRSPYYYDPFRYPERALARRNFVLDRMVEEGYISPRAAAEAKAQPLGVVSRNDGRDVSASYFVDYVLQQLYERFPPDEARDRIFGGGLRVYTTLDLDLQRAAEQVAARFPVASTDANGLPQPQLAIVTLDPHTGDILAMVGGRGEGNKFNRAAQATRQPGSAIKPFIWLAAIDRRVATPATVIEDKPLQYTLPDGTDWEPSNYDGRFVGPVTIRTALEHSINMVAIQLLEQVTPGVVISYMKQMGITTLVEPPREPNDRHLALALGGLTRGVTPLEMAAAYGVLANGGILSRPRAILRIEDANGLVLEETQPRQQVVVSDVTAYLVTDMMRGVVQWGTGRSAALPGGRPVAGKTGTTEDYTNAWFVGFTPDLVTAVWVGNDEQRVPMRLPDGTNIGSGRAAQLWRDYMQVAVRNLPPRDFPKPAGIVEGVRIDTKTGLLAPPDCGIPESQTRLEIFAPGTQPTEVSPNCRRSWFQWPDWLRRPFEGLFPPDGSRE</sequence>
<evidence type="ECO:0000256" key="6">
    <source>
        <dbReference type="ARBA" id="ARBA00023268"/>
    </source>
</evidence>
<keyword evidence="12" id="KW-1185">Reference proteome</keyword>
<evidence type="ECO:0000256" key="8">
    <source>
        <dbReference type="ARBA" id="ARBA00049902"/>
    </source>
</evidence>
<evidence type="ECO:0000256" key="2">
    <source>
        <dbReference type="ARBA" id="ARBA00022670"/>
    </source>
</evidence>
<dbReference type="Gene3D" id="3.40.710.10">
    <property type="entry name" value="DD-peptidase/beta-lactamase superfamily"/>
    <property type="match status" value="1"/>
</dbReference>
<keyword evidence="5" id="KW-0378">Hydrolase</keyword>
<dbReference type="RefSeq" id="WP_324670090.1">
    <property type="nucleotide sequence ID" value="NZ_CP141614.1"/>
</dbReference>
<name>A0ABZ1BSA6_9FIRM</name>
<comment type="catalytic activity">
    <reaction evidence="8">
        <text>[GlcNAc-(1-&gt;4)-Mur2Ac(oyl-L-Ala-gamma-D-Glu-L-Lys-D-Ala-D-Ala)](n)-di-trans,octa-cis-undecaprenyl diphosphate + beta-D-GlcNAc-(1-&gt;4)-Mur2Ac(oyl-L-Ala-gamma-D-Glu-L-Lys-D-Ala-D-Ala)-di-trans,octa-cis-undecaprenyl diphosphate = [GlcNAc-(1-&gt;4)-Mur2Ac(oyl-L-Ala-gamma-D-Glu-L-Lys-D-Ala-D-Ala)](n+1)-di-trans,octa-cis-undecaprenyl diphosphate + di-trans,octa-cis-undecaprenyl diphosphate + H(+)</text>
        <dbReference type="Rhea" id="RHEA:23708"/>
        <dbReference type="Rhea" id="RHEA-COMP:9602"/>
        <dbReference type="Rhea" id="RHEA-COMP:9603"/>
        <dbReference type="ChEBI" id="CHEBI:15378"/>
        <dbReference type="ChEBI" id="CHEBI:58405"/>
        <dbReference type="ChEBI" id="CHEBI:60033"/>
        <dbReference type="ChEBI" id="CHEBI:78435"/>
        <dbReference type="EC" id="2.4.99.28"/>
    </reaction>
</comment>
<dbReference type="InterPro" id="IPR036950">
    <property type="entry name" value="PBP_transglycosylase"/>
</dbReference>
<dbReference type="Gene3D" id="1.10.3810.10">
    <property type="entry name" value="Biosynthetic peptidoglycan transglycosylase-like"/>
    <property type="match status" value="1"/>
</dbReference>
<gene>
    <name evidence="11" type="ORF">VLY81_05860</name>
</gene>
<evidence type="ECO:0000256" key="3">
    <source>
        <dbReference type="ARBA" id="ARBA00022676"/>
    </source>
</evidence>
<feature type="domain" description="Glycosyl transferase family 51" evidence="10">
    <location>
        <begin position="62"/>
        <end position="236"/>
    </location>
</feature>
<keyword evidence="4" id="KW-0808">Transferase</keyword>
<evidence type="ECO:0000313" key="12">
    <source>
        <dbReference type="Proteomes" id="UP001333102"/>
    </source>
</evidence>
<dbReference type="Pfam" id="PF00905">
    <property type="entry name" value="Transpeptidase"/>
    <property type="match status" value="1"/>
</dbReference>
<evidence type="ECO:0000256" key="4">
    <source>
        <dbReference type="ARBA" id="ARBA00022679"/>
    </source>
</evidence>
<keyword evidence="3" id="KW-0328">Glycosyltransferase</keyword>
<dbReference type="InterPro" id="IPR001460">
    <property type="entry name" value="PCN-bd_Tpept"/>
</dbReference>
<keyword evidence="1" id="KW-0121">Carboxypeptidase</keyword>
<dbReference type="EMBL" id="CP141614">
    <property type="protein sequence ID" value="WRP15684.1"/>
    <property type="molecule type" value="Genomic_DNA"/>
</dbReference>
<evidence type="ECO:0000259" key="9">
    <source>
        <dbReference type="Pfam" id="PF00905"/>
    </source>
</evidence>
<dbReference type="Pfam" id="PF00912">
    <property type="entry name" value="Transgly"/>
    <property type="match status" value="1"/>
</dbReference>
<dbReference type="InterPro" id="IPR050396">
    <property type="entry name" value="Glycosyltr_51/Transpeptidase"/>
</dbReference>